<accession>A0A3P7N9Y2</accession>
<keyword evidence="5" id="KW-0677">Repeat</keyword>
<gene>
    <name evidence="9" type="ORF">DILT_LOCUS16323</name>
</gene>
<dbReference type="OrthoDB" id="276989at2759"/>
<dbReference type="SUPFAM" id="SSF103506">
    <property type="entry name" value="Mitochondrial carrier"/>
    <property type="match status" value="1"/>
</dbReference>
<dbReference type="Proteomes" id="UP000281553">
    <property type="component" value="Unassembled WGS sequence"/>
</dbReference>
<evidence type="ECO:0000256" key="8">
    <source>
        <dbReference type="SAM" id="Phobius"/>
    </source>
</evidence>
<proteinExistence type="inferred from homology"/>
<evidence type="ECO:0000256" key="7">
    <source>
        <dbReference type="ARBA" id="ARBA00023136"/>
    </source>
</evidence>
<organism evidence="9 10">
    <name type="scientific">Dibothriocephalus latus</name>
    <name type="common">Fish tapeworm</name>
    <name type="synonym">Diphyllobothrium latum</name>
    <dbReference type="NCBI Taxonomy" id="60516"/>
    <lineage>
        <taxon>Eukaryota</taxon>
        <taxon>Metazoa</taxon>
        <taxon>Spiralia</taxon>
        <taxon>Lophotrochozoa</taxon>
        <taxon>Platyhelminthes</taxon>
        <taxon>Cestoda</taxon>
        <taxon>Eucestoda</taxon>
        <taxon>Diphyllobothriidea</taxon>
        <taxon>Diphyllobothriidae</taxon>
        <taxon>Dibothriocephalus</taxon>
    </lineage>
</organism>
<dbReference type="AlphaFoldDB" id="A0A3P7N9Y2"/>
<evidence type="ECO:0000256" key="6">
    <source>
        <dbReference type="ARBA" id="ARBA00022989"/>
    </source>
</evidence>
<dbReference type="Pfam" id="PF00153">
    <property type="entry name" value="Mito_carr"/>
    <property type="match status" value="1"/>
</dbReference>
<sequence>MDSLPTEPLDHKKAVALISGATAGLCVDLTLYPLDTIKTRLQSAARSVKPSGKLQLFAGLPAVALGSAPSGMFMHLRAMFLHSGSLVMPI</sequence>
<evidence type="ECO:0000256" key="2">
    <source>
        <dbReference type="ARBA" id="ARBA00006375"/>
    </source>
</evidence>
<dbReference type="Gene3D" id="1.50.40.10">
    <property type="entry name" value="Mitochondrial carrier domain"/>
    <property type="match status" value="1"/>
</dbReference>
<evidence type="ECO:0000256" key="4">
    <source>
        <dbReference type="ARBA" id="ARBA00022692"/>
    </source>
</evidence>
<evidence type="ECO:0000256" key="3">
    <source>
        <dbReference type="ARBA" id="ARBA00022448"/>
    </source>
</evidence>
<keyword evidence="10" id="KW-1185">Reference proteome</keyword>
<keyword evidence="3" id="KW-0813">Transport</keyword>
<evidence type="ECO:0000313" key="10">
    <source>
        <dbReference type="Proteomes" id="UP000281553"/>
    </source>
</evidence>
<evidence type="ECO:0000313" key="9">
    <source>
        <dbReference type="EMBL" id="VDN33763.1"/>
    </source>
</evidence>
<dbReference type="PANTHER" id="PTHR45667">
    <property type="entry name" value="S-ADENOSYLMETHIONINE MITOCHONDRIAL CARRIER PROTEIN"/>
    <property type="match status" value="1"/>
</dbReference>
<dbReference type="InterPro" id="IPR023395">
    <property type="entry name" value="MCP_dom_sf"/>
</dbReference>
<keyword evidence="6 8" id="KW-1133">Transmembrane helix</keyword>
<evidence type="ECO:0000256" key="5">
    <source>
        <dbReference type="ARBA" id="ARBA00022737"/>
    </source>
</evidence>
<comment type="similarity">
    <text evidence="2">Belongs to the mitochondrial carrier (TC 2.A.29) family.</text>
</comment>
<feature type="transmembrane region" description="Helical" evidence="8">
    <location>
        <begin position="14"/>
        <end position="34"/>
    </location>
</feature>
<keyword evidence="4 8" id="KW-0812">Transmembrane</keyword>
<dbReference type="GO" id="GO:0016020">
    <property type="term" value="C:membrane"/>
    <property type="evidence" value="ECO:0007669"/>
    <property type="project" value="UniProtKB-SubCell"/>
</dbReference>
<dbReference type="EMBL" id="UYRU01084216">
    <property type="protein sequence ID" value="VDN33763.1"/>
    <property type="molecule type" value="Genomic_DNA"/>
</dbReference>
<protein>
    <submittedName>
        <fullName evidence="9">Uncharacterized protein</fullName>
    </submittedName>
</protein>
<reference evidence="9 10" key="1">
    <citation type="submission" date="2018-11" db="EMBL/GenBank/DDBJ databases">
        <authorList>
            <consortium name="Pathogen Informatics"/>
        </authorList>
    </citation>
    <scope>NUCLEOTIDE SEQUENCE [LARGE SCALE GENOMIC DNA]</scope>
</reference>
<feature type="transmembrane region" description="Helical" evidence="8">
    <location>
        <begin position="54"/>
        <end position="76"/>
    </location>
</feature>
<keyword evidence="7 8" id="KW-0472">Membrane</keyword>
<dbReference type="InterPro" id="IPR018108">
    <property type="entry name" value="MCP_transmembrane"/>
</dbReference>
<name>A0A3P7N9Y2_DIBLA</name>
<comment type="subcellular location">
    <subcellularLocation>
        <location evidence="1">Membrane</location>
        <topology evidence="1">Multi-pass membrane protein</topology>
    </subcellularLocation>
</comment>
<evidence type="ECO:0000256" key="1">
    <source>
        <dbReference type="ARBA" id="ARBA00004141"/>
    </source>
</evidence>